<reference evidence="2" key="1">
    <citation type="submission" date="2020-12" db="EMBL/GenBank/DDBJ databases">
        <title>Desulfobium dissulfuricans gen. nov., sp. nov., a novel mesophilic, sulfate-reducing bacterium isolated from a deep-sea hydrothermal vent.</title>
        <authorList>
            <person name="Hashimoto Y."/>
            <person name="Tame A."/>
            <person name="Sawayama S."/>
            <person name="Miyazaki J."/>
            <person name="Takai K."/>
            <person name="Nakagawa S."/>
        </authorList>
    </citation>
    <scope>NUCLEOTIDE SEQUENCE</scope>
    <source>
        <strain evidence="2">GF1</strain>
    </source>
</reference>
<dbReference type="AlphaFoldDB" id="A0A915U1Q7"/>
<evidence type="ECO:0000256" key="1">
    <source>
        <dbReference type="SAM" id="Phobius"/>
    </source>
</evidence>
<evidence type="ECO:0000313" key="3">
    <source>
        <dbReference type="Proteomes" id="UP001063350"/>
    </source>
</evidence>
<keyword evidence="3" id="KW-1185">Reference proteome</keyword>
<keyword evidence="1" id="KW-0812">Transmembrane</keyword>
<gene>
    <name evidence="2" type="ORF">GF1_21700</name>
</gene>
<dbReference type="InterPro" id="IPR045584">
    <property type="entry name" value="Pilin-like"/>
</dbReference>
<dbReference type="NCBIfam" id="TIGR02532">
    <property type="entry name" value="IV_pilin_GFxxxE"/>
    <property type="match status" value="1"/>
</dbReference>
<dbReference type="EMBL" id="AP024233">
    <property type="protein sequence ID" value="BCO09794.1"/>
    <property type="molecule type" value="Genomic_DNA"/>
</dbReference>
<dbReference type="SUPFAM" id="SSF54523">
    <property type="entry name" value="Pili subunits"/>
    <property type="match status" value="1"/>
</dbReference>
<name>A0A915U1Q7_9BACT</name>
<evidence type="ECO:0000313" key="2">
    <source>
        <dbReference type="EMBL" id="BCO09794.1"/>
    </source>
</evidence>
<dbReference type="KEGG" id="ddu:GF1_21700"/>
<evidence type="ECO:0008006" key="4">
    <source>
        <dbReference type="Google" id="ProtNLM"/>
    </source>
</evidence>
<accession>A0A915U1Q7</accession>
<protein>
    <recommendedName>
        <fullName evidence="4">General secretion pathway protein H</fullName>
    </recommendedName>
</protein>
<dbReference type="Pfam" id="PF07963">
    <property type="entry name" value="N_methyl"/>
    <property type="match status" value="1"/>
</dbReference>
<keyword evidence="1" id="KW-1133">Transmembrane helix</keyword>
<organism evidence="2 3">
    <name type="scientific">Desulfolithobacter dissulfuricans</name>
    <dbReference type="NCBI Taxonomy" id="2795293"/>
    <lineage>
        <taxon>Bacteria</taxon>
        <taxon>Pseudomonadati</taxon>
        <taxon>Thermodesulfobacteriota</taxon>
        <taxon>Desulfobulbia</taxon>
        <taxon>Desulfobulbales</taxon>
        <taxon>Desulfobulbaceae</taxon>
        <taxon>Desulfolithobacter</taxon>
    </lineage>
</organism>
<keyword evidence="1" id="KW-0472">Membrane</keyword>
<sequence length="176" mass="19697">MKNVIVFQRPDNGFTLLELLVVMVLIAIMTVFAVPRLYTALLTDPLKSTARRLIGLVAETSQQAVRSSRGYYLHLDLGEGRVWASADKERKNIPGDQAALLQLPAQVRIRDVVSVHGGRRSVGSTTIWFSRKGYVDKTLIHLQDQDGNEMTVLLSPFLSVTRIFGDYLDLDDAQVR</sequence>
<dbReference type="InterPro" id="IPR012902">
    <property type="entry name" value="N_methyl_site"/>
</dbReference>
<dbReference type="Proteomes" id="UP001063350">
    <property type="component" value="Chromosome"/>
</dbReference>
<feature type="transmembrane region" description="Helical" evidence="1">
    <location>
        <begin position="20"/>
        <end position="42"/>
    </location>
</feature>
<proteinExistence type="predicted"/>
<dbReference type="Gene3D" id="3.30.700.10">
    <property type="entry name" value="Glycoprotein, Type 4 Pilin"/>
    <property type="match status" value="1"/>
</dbReference>